<keyword evidence="2" id="KW-1185">Reference proteome</keyword>
<evidence type="ECO:0000313" key="1">
    <source>
        <dbReference type="EMBL" id="KAJ7564772.1"/>
    </source>
</evidence>
<sequence>MPGPGPHLMYTLGVGTGLMHLSKGRFTPYHCLVYTINAFLGPDLGSFSEWLAQTSGVGEAFGSQIMSFVHHPFYYILFLGLPLSVLYSRLSKFLLQKGLFATSIGIWQCLCLITAGCLSHFFLDNLFEENGKTPMMIWILSTGWWKGRAPISQPSVVVVGLLCISLIGLFIYLNRSGTRKPFVTRVWHTFISLGVIAALYSLWCASQIYFPEQPHPAVGEEADLGVLVFLTMFFFFPHGLCVYSMHTIDIIEEREQLPTFHLYERRDLLSM</sequence>
<accession>A0ACC2EE94</accession>
<dbReference type="EMBL" id="CM055093">
    <property type="protein sequence ID" value="KAJ7564772.1"/>
    <property type="molecule type" value="Genomic_DNA"/>
</dbReference>
<evidence type="ECO:0000313" key="2">
    <source>
        <dbReference type="Proteomes" id="UP001162992"/>
    </source>
</evidence>
<dbReference type="Proteomes" id="UP001162992">
    <property type="component" value="Chromosome 2"/>
</dbReference>
<reference evidence="2" key="1">
    <citation type="journal article" date="2024" name="Proc. Natl. Acad. Sci. U.S.A.">
        <title>Extraordinary preservation of gene collinearity over three hundred million years revealed in homosporous lycophytes.</title>
        <authorList>
            <person name="Li C."/>
            <person name="Wickell D."/>
            <person name="Kuo L.Y."/>
            <person name="Chen X."/>
            <person name="Nie B."/>
            <person name="Liao X."/>
            <person name="Peng D."/>
            <person name="Ji J."/>
            <person name="Jenkins J."/>
            <person name="Williams M."/>
            <person name="Shu S."/>
            <person name="Plott C."/>
            <person name="Barry K."/>
            <person name="Rajasekar S."/>
            <person name="Grimwood J."/>
            <person name="Han X."/>
            <person name="Sun S."/>
            <person name="Hou Z."/>
            <person name="He W."/>
            <person name="Dai G."/>
            <person name="Sun C."/>
            <person name="Schmutz J."/>
            <person name="Leebens-Mack J.H."/>
            <person name="Li F.W."/>
            <person name="Wang L."/>
        </authorList>
    </citation>
    <scope>NUCLEOTIDE SEQUENCE [LARGE SCALE GENOMIC DNA]</scope>
    <source>
        <strain evidence="2">cv. PW_Plant_1</strain>
    </source>
</reference>
<organism evidence="1 2">
    <name type="scientific">Diphasiastrum complanatum</name>
    <name type="common">Issler's clubmoss</name>
    <name type="synonym">Lycopodium complanatum</name>
    <dbReference type="NCBI Taxonomy" id="34168"/>
    <lineage>
        <taxon>Eukaryota</taxon>
        <taxon>Viridiplantae</taxon>
        <taxon>Streptophyta</taxon>
        <taxon>Embryophyta</taxon>
        <taxon>Tracheophyta</taxon>
        <taxon>Lycopodiopsida</taxon>
        <taxon>Lycopodiales</taxon>
        <taxon>Lycopodiaceae</taxon>
        <taxon>Lycopodioideae</taxon>
        <taxon>Diphasiastrum</taxon>
    </lineage>
</organism>
<proteinExistence type="predicted"/>
<comment type="caution">
    <text evidence="1">The sequence shown here is derived from an EMBL/GenBank/DDBJ whole genome shotgun (WGS) entry which is preliminary data.</text>
</comment>
<name>A0ACC2EE94_DIPCM</name>
<protein>
    <submittedName>
        <fullName evidence="1">Uncharacterized protein</fullName>
    </submittedName>
</protein>
<gene>
    <name evidence="1" type="ORF">O6H91_02G033100</name>
</gene>